<evidence type="ECO:0000259" key="8">
    <source>
        <dbReference type="PROSITE" id="PS50850"/>
    </source>
</evidence>
<dbReference type="CDD" id="cd06173">
    <property type="entry name" value="MFS_MefA_like"/>
    <property type="match status" value="1"/>
</dbReference>
<evidence type="ECO:0000256" key="1">
    <source>
        <dbReference type="ARBA" id="ARBA00004651"/>
    </source>
</evidence>
<dbReference type="InterPro" id="IPR010290">
    <property type="entry name" value="TM_effector"/>
</dbReference>
<feature type="transmembrane region" description="Helical" evidence="7">
    <location>
        <begin position="323"/>
        <end position="346"/>
    </location>
</feature>
<dbReference type="SUPFAM" id="SSF103473">
    <property type="entry name" value="MFS general substrate transporter"/>
    <property type="match status" value="1"/>
</dbReference>
<dbReference type="PANTHER" id="PTHR23513">
    <property type="entry name" value="INTEGRAL MEMBRANE EFFLUX PROTEIN-RELATED"/>
    <property type="match status" value="1"/>
</dbReference>
<feature type="transmembrane region" description="Helical" evidence="7">
    <location>
        <begin position="237"/>
        <end position="258"/>
    </location>
</feature>
<feature type="domain" description="Major facilitator superfamily (MFS) profile" evidence="8">
    <location>
        <begin position="18"/>
        <end position="412"/>
    </location>
</feature>
<evidence type="ECO:0000256" key="4">
    <source>
        <dbReference type="ARBA" id="ARBA00022692"/>
    </source>
</evidence>
<gene>
    <name evidence="9" type="ORF">JN12_00025</name>
</gene>
<dbReference type="EMBL" id="VLLN01000001">
    <property type="protein sequence ID" value="TWJ33353.1"/>
    <property type="molecule type" value="Genomic_DNA"/>
</dbReference>
<evidence type="ECO:0000256" key="5">
    <source>
        <dbReference type="ARBA" id="ARBA00022989"/>
    </source>
</evidence>
<dbReference type="AlphaFoldDB" id="A0A562WS87"/>
<feature type="transmembrane region" description="Helical" evidence="7">
    <location>
        <begin position="56"/>
        <end position="77"/>
    </location>
</feature>
<keyword evidence="4 7" id="KW-0812">Transmembrane</keyword>
<evidence type="ECO:0000256" key="7">
    <source>
        <dbReference type="SAM" id="Phobius"/>
    </source>
</evidence>
<evidence type="ECO:0000313" key="10">
    <source>
        <dbReference type="Proteomes" id="UP000319449"/>
    </source>
</evidence>
<dbReference type="InterPro" id="IPR036259">
    <property type="entry name" value="MFS_trans_sf"/>
</dbReference>
<keyword evidence="5 7" id="KW-1133">Transmembrane helix</keyword>
<keyword evidence="2" id="KW-0813">Transport</keyword>
<evidence type="ECO:0000256" key="6">
    <source>
        <dbReference type="ARBA" id="ARBA00023136"/>
    </source>
</evidence>
<dbReference type="Proteomes" id="UP000319449">
    <property type="component" value="Unassembled WGS sequence"/>
</dbReference>
<comment type="caution">
    <text evidence="9">The sequence shown here is derived from an EMBL/GenBank/DDBJ whole genome shotgun (WGS) entry which is preliminary data.</text>
</comment>
<dbReference type="Gene3D" id="1.20.1250.20">
    <property type="entry name" value="MFS general substrate transporter like domains"/>
    <property type="match status" value="1"/>
</dbReference>
<feature type="transmembrane region" description="Helical" evidence="7">
    <location>
        <begin position="296"/>
        <end position="317"/>
    </location>
</feature>
<dbReference type="PROSITE" id="PS50850">
    <property type="entry name" value="MFS"/>
    <property type="match status" value="1"/>
</dbReference>
<dbReference type="PANTHER" id="PTHR23513:SF11">
    <property type="entry name" value="STAPHYLOFERRIN A TRANSPORTER"/>
    <property type="match status" value="1"/>
</dbReference>
<dbReference type="GO" id="GO:0005886">
    <property type="term" value="C:plasma membrane"/>
    <property type="evidence" value="ECO:0007669"/>
    <property type="project" value="UniProtKB-SubCell"/>
</dbReference>
<reference evidence="9 10" key="1">
    <citation type="submission" date="2019-07" db="EMBL/GenBank/DDBJ databases">
        <title>Genomic Encyclopedia of Archaeal and Bacterial Type Strains, Phase II (KMG-II): from individual species to whole genera.</title>
        <authorList>
            <person name="Goeker M."/>
        </authorList>
    </citation>
    <scope>NUCLEOTIDE SEQUENCE [LARGE SCALE GENOMIC DNA]</scope>
    <source>
        <strain evidence="9 10">ATCC BAA-1139</strain>
    </source>
</reference>
<keyword evidence="6 7" id="KW-0472">Membrane</keyword>
<proteinExistence type="predicted"/>
<evidence type="ECO:0000256" key="2">
    <source>
        <dbReference type="ARBA" id="ARBA00022448"/>
    </source>
</evidence>
<sequence length="446" mass="47357">MASTFTTNHAGMKTLLRALSSRNYRLFVAGQSVSLVGTWMQQVAMSWLVYRLTGSAFLLGVVGFTSQIPTLLLSPVAGVLADRWNRRRLLIVTQALAMLQAALLAATVLTGIVQVWHIIVLSLLLGVVNAFDIPIRQSFLVEMVSNREDLGNAIALNSSMVNGARLIGPTIAGLLVASTGEGVCFILNSASYLAVLVALAAMRLEPGSHHRKQQRHIFHELREGFDYAFGFGPIRSILLLVALVSLTGMPYAVLVPVFAKEVLHGGAHTFGFLMTAAGCGAFAGTLYLASRKSVLGLGRLVVIATVLFAAGIAAFAVSSNIRLSLAALVLAGFGAMTLVASCNTILQTILEEDKRGRVMSFFTVAFIGIAPFGSFGAGAMAGTIGPRETLLFGAACCLAGAAVFARHLPQIREKVRPIYVRMGIIKEVAQGMESAAEQPPLPDSRD</sequence>
<feature type="transmembrane region" description="Helical" evidence="7">
    <location>
        <begin position="270"/>
        <end position="289"/>
    </location>
</feature>
<feature type="transmembrane region" description="Helical" evidence="7">
    <location>
        <begin position="390"/>
        <end position="408"/>
    </location>
</feature>
<keyword evidence="10" id="KW-1185">Reference proteome</keyword>
<dbReference type="GO" id="GO:0022857">
    <property type="term" value="F:transmembrane transporter activity"/>
    <property type="evidence" value="ECO:0007669"/>
    <property type="project" value="InterPro"/>
</dbReference>
<dbReference type="Pfam" id="PF05977">
    <property type="entry name" value="MFS_3"/>
    <property type="match status" value="1"/>
</dbReference>
<accession>A0A562WS87</accession>
<feature type="transmembrane region" description="Helical" evidence="7">
    <location>
        <begin position="183"/>
        <end position="202"/>
    </location>
</feature>
<name>A0A562WS87_9BACT</name>
<dbReference type="InterPro" id="IPR020846">
    <property type="entry name" value="MFS_dom"/>
</dbReference>
<dbReference type="OrthoDB" id="9775268at2"/>
<evidence type="ECO:0000313" key="9">
    <source>
        <dbReference type="EMBL" id="TWJ33353.1"/>
    </source>
</evidence>
<dbReference type="RefSeq" id="WP_145016854.1">
    <property type="nucleotide sequence ID" value="NZ_VLLN01000001.1"/>
</dbReference>
<feature type="transmembrane region" description="Helical" evidence="7">
    <location>
        <begin position="26"/>
        <end position="50"/>
    </location>
</feature>
<organism evidence="9 10">
    <name type="scientific">Geobacter argillaceus</name>
    <dbReference type="NCBI Taxonomy" id="345631"/>
    <lineage>
        <taxon>Bacteria</taxon>
        <taxon>Pseudomonadati</taxon>
        <taxon>Thermodesulfobacteriota</taxon>
        <taxon>Desulfuromonadia</taxon>
        <taxon>Geobacterales</taxon>
        <taxon>Geobacteraceae</taxon>
        <taxon>Geobacter</taxon>
    </lineage>
</organism>
<keyword evidence="3" id="KW-1003">Cell membrane</keyword>
<comment type="subcellular location">
    <subcellularLocation>
        <location evidence="1">Cell membrane</location>
        <topology evidence="1">Multi-pass membrane protein</topology>
    </subcellularLocation>
</comment>
<feature type="transmembrane region" description="Helical" evidence="7">
    <location>
        <begin position="358"/>
        <end position="384"/>
    </location>
</feature>
<protein>
    <submittedName>
        <fullName evidence="9">Putative MFS family arabinose efflux permease</fullName>
    </submittedName>
</protein>
<evidence type="ECO:0000256" key="3">
    <source>
        <dbReference type="ARBA" id="ARBA00022475"/>
    </source>
</evidence>